<evidence type="ECO:0000313" key="2">
    <source>
        <dbReference type="EnsemblProtists" id="EKX36899"/>
    </source>
</evidence>
<reference evidence="2" key="3">
    <citation type="submission" date="2015-06" db="UniProtKB">
        <authorList>
            <consortium name="EnsemblProtists"/>
        </authorList>
    </citation>
    <scope>IDENTIFICATION</scope>
</reference>
<dbReference type="GeneID" id="17293608"/>
<dbReference type="PaxDb" id="55529-EKX36899"/>
<protein>
    <submittedName>
        <fullName evidence="1 2">Uncharacterized protein</fullName>
    </submittedName>
</protein>
<dbReference type="HOGENOM" id="CLU_2065939_0_0_1"/>
<dbReference type="KEGG" id="gtt:GUITHDRAFT_145397"/>
<organism evidence="1">
    <name type="scientific">Guillardia theta (strain CCMP2712)</name>
    <name type="common">Cryptophyte</name>
    <dbReference type="NCBI Taxonomy" id="905079"/>
    <lineage>
        <taxon>Eukaryota</taxon>
        <taxon>Cryptophyceae</taxon>
        <taxon>Pyrenomonadales</taxon>
        <taxon>Geminigeraceae</taxon>
        <taxon>Guillardia</taxon>
    </lineage>
</organism>
<sequence>MFQDIRTVYESLSSMPLSSVTDCYDSNGDLNAGVASSTWPVGVIKNCGSAVANTTWSKTLSDGSPVNDMKSAASYSGSTNPDGIFKYGVDMDFYGCVYHDPNWKTSGVSDERAMLVARRFLLLEVEEDCVDCVPGIG</sequence>
<proteinExistence type="predicted"/>
<reference evidence="3" key="2">
    <citation type="submission" date="2012-11" db="EMBL/GenBank/DDBJ databases">
        <authorList>
            <person name="Kuo A."/>
            <person name="Curtis B.A."/>
            <person name="Tanifuji G."/>
            <person name="Burki F."/>
            <person name="Gruber A."/>
            <person name="Irimia M."/>
            <person name="Maruyama S."/>
            <person name="Arias M.C."/>
            <person name="Ball S.G."/>
            <person name="Gile G.H."/>
            <person name="Hirakawa Y."/>
            <person name="Hopkins J.F."/>
            <person name="Rensing S.A."/>
            <person name="Schmutz J."/>
            <person name="Symeonidi A."/>
            <person name="Elias M."/>
            <person name="Eveleigh R.J."/>
            <person name="Herman E.K."/>
            <person name="Klute M.J."/>
            <person name="Nakayama T."/>
            <person name="Obornik M."/>
            <person name="Reyes-Prieto A."/>
            <person name="Armbrust E.V."/>
            <person name="Aves S.J."/>
            <person name="Beiko R.G."/>
            <person name="Coutinho P."/>
            <person name="Dacks J.B."/>
            <person name="Durnford D.G."/>
            <person name="Fast N.M."/>
            <person name="Green B.R."/>
            <person name="Grisdale C."/>
            <person name="Hempe F."/>
            <person name="Henrissat B."/>
            <person name="Hoppner M.P."/>
            <person name="Ishida K.-I."/>
            <person name="Kim E."/>
            <person name="Koreny L."/>
            <person name="Kroth P.G."/>
            <person name="Liu Y."/>
            <person name="Malik S.-B."/>
            <person name="Maier U.G."/>
            <person name="McRose D."/>
            <person name="Mock T."/>
            <person name="Neilson J.A."/>
            <person name="Onodera N.T."/>
            <person name="Poole A.M."/>
            <person name="Pritham E.J."/>
            <person name="Richards T.A."/>
            <person name="Rocap G."/>
            <person name="Roy S.W."/>
            <person name="Sarai C."/>
            <person name="Schaack S."/>
            <person name="Shirato S."/>
            <person name="Slamovits C.H."/>
            <person name="Spencer D.F."/>
            <person name="Suzuki S."/>
            <person name="Worden A.Z."/>
            <person name="Zauner S."/>
            <person name="Barry K."/>
            <person name="Bell C."/>
            <person name="Bharti A.K."/>
            <person name="Crow J.A."/>
            <person name="Grimwood J."/>
            <person name="Kramer R."/>
            <person name="Lindquist E."/>
            <person name="Lucas S."/>
            <person name="Salamov A."/>
            <person name="McFadden G.I."/>
            <person name="Lane C.E."/>
            <person name="Keeling P.J."/>
            <person name="Gray M.W."/>
            <person name="Grigoriev I.V."/>
            <person name="Archibald J.M."/>
        </authorList>
    </citation>
    <scope>NUCLEOTIDE SEQUENCE</scope>
    <source>
        <strain evidence="3">CCMP2712</strain>
    </source>
</reference>
<dbReference type="EMBL" id="JH993066">
    <property type="protein sequence ID" value="EKX36899.1"/>
    <property type="molecule type" value="Genomic_DNA"/>
</dbReference>
<keyword evidence="3" id="KW-1185">Reference proteome</keyword>
<name>L1ILX8_GUITC</name>
<accession>L1ILX8</accession>
<evidence type="ECO:0000313" key="1">
    <source>
        <dbReference type="EMBL" id="EKX36899.1"/>
    </source>
</evidence>
<dbReference type="EnsemblProtists" id="EKX36899">
    <property type="protein sequence ID" value="EKX36899"/>
    <property type="gene ID" value="GUITHDRAFT_145397"/>
</dbReference>
<dbReference type="RefSeq" id="XP_005823879.1">
    <property type="nucleotide sequence ID" value="XM_005823822.1"/>
</dbReference>
<dbReference type="Proteomes" id="UP000011087">
    <property type="component" value="Unassembled WGS sequence"/>
</dbReference>
<gene>
    <name evidence="1" type="ORF">GUITHDRAFT_145397</name>
</gene>
<dbReference type="AlphaFoldDB" id="L1ILX8"/>
<reference evidence="1 3" key="1">
    <citation type="journal article" date="2012" name="Nature">
        <title>Algal genomes reveal evolutionary mosaicism and the fate of nucleomorphs.</title>
        <authorList>
            <consortium name="DOE Joint Genome Institute"/>
            <person name="Curtis B.A."/>
            <person name="Tanifuji G."/>
            <person name="Burki F."/>
            <person name="Gruber A."/>
            <person name="Irimia M."/>
            <person name="Maruyama S."/>
            <person name="Arias M.C."/>
            <person name="Ball S.G."/>
            <person name="Gile G.H."/>
            <person name="Hirakawa Y."/>
            <person name="Hopkins J.F."/>
            <person name="Kuo A."/>
            <person name="Rensing S.A."/>
            <person name="Schmutz J."/>
            <person name="Symeonidi A."/>
            <person name="Elias M."/>
            <person name="Eveleigh R.J."/>
            <person name="Herman E.K."/>
            <person name="Klute M.J."/>
            <person name="Nakayama T."/>
            <person name="Obornik M."/>
            <person name="Reyes-Prieto A."/>
            <person name="Armbrust E.V."/>
            <person name="Aves S.J."/>
            <person name="Beiko R.G."/>
            <person name="Coutinho P."/>
            <person name="Dacks J.B."/>
            <person name="Durnford D.G."/>
            <person name="Fast N.M."/>
            <person name="Green B.R."/>
            <person name="Grisdale C.J."/>
            <person name="Hempel F."/>
            <person name="Henrissat B."/>
            <person name="Hoppner M.P."/>
            <person name="Ishida K."/>
            <person name="Kim E."/>
            <person name="Koreny L."/>
            <person name="Kroth P.G."/>
            <person name="Liu Y."/>
            <person name="Malik S.B."/>
            <person name="Maier U.G."/>
            <person name="McRose D."/>
            <person name="Mock T."/>
            <person name="Neilson J.A."/>
            <person name="Onodera N.T."/>
            <person name="Poole A.M."/>
            <person name="Pritham E.J."/>
            <person name="Richards T.A."/>
            <person name="Rocap G."/>
            <person name="Roy S.W."/>
            <person name="Sarai C."/>
            <person name="Schaack S."/>
            <person name="Shirato S."/>
            <person name="Slamovits C.H."/>
            <person name="Spencer D.F."/>
            <person name="Suzuki S."/>
            <person name="Worden A.Z."/>
            <person name="Zauner S."/>
            <person name="Barry K."/>
            <person name="Bell C."/>
            <person name="Bharti A.K."/>
            <person name="Crow J.A."/>
            <person name="Grimwood J."/>
            <person name="Kramer R."/>
            <person name="Lindquist E."/>
            <person name="Lucas S."/>
            <person name="Salamov A."/>
            <person name="McFadden G.I."/>
            <person name="Lane C.E."/>
            <person name="Keeling P.J."/>
            <person name="Gray M.W."/>
            <person name="Grigoriev I.V."/>
            <person name="Archibald J.M."/>
        </authorList>
    </citation>
    <scope>NUCLEOTIDE SEQUENCE</scope>
    <source>
        <strain evidence="1 3">CCMP2712</strain>
    </source>
</reference>
<evidence type="ECO:0000313" key="3">
    <source>
        <dbReference type="Proteomes" id="UP000011087"/>
    </source>
</evidence>